<sequence>MKHFINISLHKTQLQIHLANRTKYADQIHLANRTKYADQNDELIIELGLFVDDALWLHFQQLCDNKADLTLRNYEITHLQL</sequence>
<reference evidence="2" key="3">
    <citation type="submission" date="2024-02" db="UniProtKB">
        <authorList>
            <consortium name="WormBaseParasite"/>
        </authorList>
    </citation>
    <scope>IDENTIFICATION</scope>
    <source>
        <strain evidence="2">pt0022</strain>
    </source>
</reference>
<name>A0AAF5RY12_WUCBA</name>
<dbReference type="AlphaFoldDB" id="A0AAF5RY12"/>
<protein>
    <submittedName>
        <fullName evidence="2">Uncharacterized protein</fullName>
    </submittedName>
</protein>
<reference evidence="1" key="1">
    <citation type="submission" date="2015-03" db="EMBL/GenBank/DDBJ databases">
        <title>Wuchereria bancrofti Genome Sequencing Papua New Guinea Strain.</title>
        <authorList>
            <person name="Small S.T."/>
            <person name="Serre D."/>
            <person name="Zimmerman P.A."/>
        </authorList>
    </citation>
    <scope>NUCLEOTIDE SEQUENCE [LARGE SCALE GENOMIC DNA]</scope>
    <source>
        <strain evidence="1">pt0022</strain>
    </source>
</reference>
<dbReference type="Proteomes" id="UP000093561">
    <property type="component" value="Unassembled WGS sequence"/>
</dbReference>
<organism evidence="1 2">
    <name type="scientific">Wuchereria bancrofti</name>
    <dbReference type="NCBI Taxonomy" id="6293"/>
    <lineage>
        <taxon>Eukaryota</taxon>
        <taxon>Metazoa</taxon>
        <taxon>Ecdysozoa</taxon>
        <taxon>Nematoda</taxon>
        <taxon>Chromadorea</taxon>
        <taxon>Rhabditida</taxon>
        <taxon>Spirurina</taxon>
        <taxon>Spiruromorpha</taxon>
        <taxon>Filarioidea</taxon>
        <taxon>Onchocercidae</taxon>
        <taxon>Wuchereria</taxon>
    </lineage>
</organism>
<accession>A0AAF5RY12</accession>
<proteinExistence type="predicted"/>
<dbReference type="WBParaSite" id="mrna-Wban_10848">
    <property type="protein sequence ID" value="mrna-Wban_10848"/>
    <property type="gene ID" value="Wban_10848"/>
</dbReference>
<evidence type="ECO:0000313" key="1">
    <source>
        <dbReference type="Proteomes" id="UP000093561"/>
    </source>
</evidence>
<reference evidence="1" key="2">
    <citation type="journal article" date="2016" name="Mol. Ecol.">
        <title>Population genomics of the filarial nematode parasite Wuchereria bancrofti from mosquitoes.</title>
        <authorList>
            <person name="Small S.T."/>
            <person name="Reimer L.J."/>
            <person name="Tisch D.J."/>
            <person name="King C.L."/>
            <person name="Christensen B.M."/>
            <person name="Siba P.M."/>
            <person name="Kazura J.W."/>
            <person name="Serre D."/>
            <person name="Zimmerman P.A."/>
        </authorList>
    </citation>
    <scope>NUCLEOTIDE SEQUENCE</scope>
    <source>
        <strain evidence="1">pt0022</strain>
    </source>
</reference>
<evidence type="ECO:0000313" key="2">
    <source>
        <dbReference type="WBParaSite" id="mrna-Wban_10848"/>
    </source>
</evidence>